<evidence type="ECO:0000256" key="4">
    <source>
        <dbReference type="ARBA" id="ARBA00022833"/>
    </source>
</evidence>
<evidence type="ECO:0000256" key="3">
    <source>
        <dbReference type="ARBA" id="ARBA00022801"/>
    </source>
</evidence>
<dbReference type="GO" id="GO:0046872">
    <property type="term" value="F:metal ion binding"/>
    <property type="evidence" value="ECO:0007669"/>
    <property type="project" value="UniProtKB-KW"/>
</dbReference>
<dbReference type="SMART" id="SM00849">
    <property type="entry name" value="Lactamase_B"/>
    <property type="match status" value="1"/>
</dbReference>
<dbReference type="RefSeq" id="WP_163286314.1">
    <property type="nucleotide sequence ID" value="NZ_JAAGVY010000036.1"/>
</dbReference>
<dbReference type="EMBL" id="JAAGVY010000036">
    <property type="protein sequence ID" value="NEN24921.1"/>
    <property type="molecule type" value="Genomic_DNA"/>
</dbReference>
<evidence type="ECO:0000256" key="1">
    <source>
        <dbReference type="ARBA" id="ARBA00001947"/>
    </source>
</evidence>
<comment type="cofactor">
    <cofactor evidence="1">
        <name>Zn(2+)</name>
        <dbReference type="ChEBI" id="CHEBI:29105"/>
    </cofactor>
</comment>
<dbReference type="InterPro" id="IPR051453">
    <property type="entry name" value="MBL_Glyoxalase_II"/>
</dbReference>
<name>A0A7K3WV48_9FLAO</name>
<keyword evidence="4" id="KW-0862">Zinc</keyword>
<evidence type="ECO:0000256" key="2">
    <source>
        <dbReference type="ARBA" id="ARBA00022723"/>
    </source>
</evidence>
<dbReference type="PANTHER" id="PTHR46233:SF3">
    <property type="entry name" value="HYDROXYACYLGLUTATHIONE HYDROLASE GLOC"/>
    <property type="match status" value="1"/>
</dbReference>
<dbReference type="GO" id="GO:0016787">
    <property type="term" value="F:hydrolase activity"/>
    <property type="evidence" value="ECO:0007669"/>
    <property type="project" value="UniProtKB-KW"/>
</dbReference>
<dbReference type="InterPro" id="IPR036866">
    <property type="entry name" value="RibonucZ/Hydroxyglut_hydro"/>
</dbReference>
<comment type="caution">
    <text evidence="6">The sequence shown here is derived from an EMBL/GenBank/DDBJ whole genome shotgun (WGS) entry which is preliminary data.</text>
</comment>
<dbReference type="PANTHER" id="PTHR46233">
    <property type="entry name" value="HYDROXYACYLGLUTATHIONE HYDROLASE GLOC"/>
    <property type="match status" value="1"/>
</dbReference>
<evidence type="ECO:0000313" key="6">
    <source>
        <dbReference type="EMBL" id="NEN24921.1"/>
    </source>
</evidence>
<feature type="domain" description="Metallo-beta-lactamase" evidence="5">
    <location>
        <begin position="13"/>
        <end position="193"/>
    </location>
</feature>
<dbReference type="InterPro" id="IPR001279">
    <property type="entry name" value="Metallo-B-lactamas"/>
</dbReference>
<accession>A0A7K3WV48</accession>
<keyword evidence="7" id="KW-1185">Reference proteome</keyword>
<dbReference type="CDD" id="cd06262">
    <property type="entry name" value="metallo-hydrolase-like_MBL-fold"/>
    <property type="match status" value="1"/>
</dbReference>
<dbReference type="Gene3D" id="3.60.15.10">
    <property type="entry name" value="Ribonuclease Z/Hydroxyacylglutathione hydrolase-like"/>
    <property type="match status" value="1"/>
</dbReference>
<evidence type="ECO:0000259" key="5">
    <source>
        <dbReference type="SMART" id="SM00849"/>
    </source>
</evidence>
<protein>
    <submittedName>
        <fullName evidence="6">MBL fold metallo-hydrolase</fullName>
    </submittedName>
</protein>
<dbReference type="SUPFAM" id="SSF56281">
    <property type="entry name" value="Metallo-hydrolase/oxidoreductase"/>
    <property type="match status" value="1"/>
</dbReference>
<dbReference type="Proteomes" id="UP000486602">
    <property type="component" value="Unassembled WGS sequence"/>
</dbReference>
<sequence>MIHIQSFTFNPFQENTYIVYTDSGECMIIDPGCYDKVEEDKLSDFITKKNLKPVLLVNTHCHIDHVFGNKYVSEKYSLTPVIHSAEEPMLEAVSRVAEMYGLDYTPSPKPTILKDEEIKLGKEVFKILFVPGHSPGHIALYHAEAGQLIVGDVLFRQSIGRTDLPGGDMDTLLNSIRTQLFELPENTVVYPGHMDQTTIGYEKKHNPFLK</sequence>
<dbReference type="Pfam" id="PF00753">
    <property type="entry name" value="Lactamase_B"/>
    <property type="match status" value="1"/>
</dbReference>
<keyword evidence="2" id="KW-0479">Metal-binding</keyword>
<reference evidence="6 7" key="1">
    <citation type="submission" date="2020-02" db="EMBL/GenBank/DDBJ databases">
        <title>Out from the shadows clarifying the taxonomy of the family Cryomorphaceae and related taxa by utilizing the GTDB taxonomic framework.</title>
        <authorList>
            <person name="Bowman J.P."/>
        </authorList>
    </citation>
    <scope>NUCLEOTIDE SEQUENCE [LARGE SCALE GENOMIC DNA]</scope>
    <source>
        <strain evidence="6 7">QSSC 1-22</strain>
    </source>
</reference>
<proteinExistence type="predicted"/>
<organism evidence="6 7">
    <name type="scientific">Cryomorpha ignava</name>
    <dbReference type="NCBI Taxonomy" id="101383"/>
    <lineage>
        <taxon>Bacteria</taxon>
        <taxon>Pseudomonadati</taxon>
        <taxon>Bacteroidota</taxon>
        <taxon>Flavobacteriia</taxon>
        <taxon>Flavobacteriales</taxon>
        <taxon>Cryomorphaceae</taxon>
        <taxon>Cryomorpha</taxon>
    </lineage>
</organism>
<keyword evidence="3 6" id="KW-0378">Hydrolase</keyword>
<evidence type="ECO:0000313" key="7">
    <source>
        <dbReference type="Proteomes" id="UP000486602"/>
    </source>
</evidence>
<dbReference type="AlphaFoldDB" id="A0A7K3WV48"/>
<gene>
    <name evidence="6" type="ORF">G3O08_15580</name>
</gene>